<evidence type="ECO:0000313" key="1">
    <source>
        <dbReference type="EnsemblMetazoa" id="SMAR004935-PA"/>
    </source>
</evidence>
<name>T1IUV3_STRMM</name>
<reference evidence="1" key="2">
    <citation type="submission" date="2015-02" db="UniProtKB">
        <authorList>
            <consortium name="EnsemblMetazoa"/>
        </authorList>
    </citation>
    <scope>IDENTIFICATION</scope>
</reference>
<dbReference type="PhylomeDB" id="T1IUV3"/>
<protein>
    <submittedName>
        <fullName evidence="1">Uncharacterized protein</fullName>
    </submittedName>
</protein>
<keyword evidence="2" id="KW-1185">Reference proteome</keyword>
<dbReference type="EnsemblMetazoa" id="SMAR004935-RA">
    <property type="protein sequence ID" value="SMAR004935-PA"/>
    <property type="gene ID" value="SMAR004935"/>
</dbReference>
<dbReference type="HOGENOM" id="CLU_2707934_0_0_1"/>
<dbReference type="Proteomes" id="UP000014500">
    <property type="component" value="Unassembled WGS sequence"/>
</dbReference>
<dbReference type="EMBL" id="AFFK01019630">
    <property type="status" value="NOT_ANNOTATED_CDS"/>
    <property type="molecule type" value="Genomic_DNA"/>
</dbReference>
<accession>T1IUV3</accession>
<proteinExistence type="predicted"/>
<organism evidence="1 2">
    <name type="scientific">Strigamia maritima</name>
    <name type="common">European centipede</name>
    <name type="synonym">Geophilus maritimus</name>
    <dbReference type="NCBI Taxonomy" id="126957"/>
    <lineage>
        <taxon>Eukaryota</taxon>
        <taxon>Metazoa</taxon>
        <taxon>Ecdysozoa</taxon>
        <taxon>Arthropoda</taxon>
        <taxon>Myriapoda</taxon>
        <taxon>Chilopoda</taxon>
        <taxon>Pleurostigmophora</taxon>
        <taxon>Geophilomorpha</taxon>
        <taxon>Linotaeniidae</taxon>
        <taxon>Strigamia</taxon>
    </lineage>
</organism>
<reference evidence="2" key="1">
    <citation type="submission" date="2011-05" db="EMBL/GenBank/DDBJ databases">
        <authorList>
            <person name="Richards S.R."/>
            <person name="Qu J."/>
            <person name="Jiang H."/>
            <person name="Jhangiani S.N."/>
            <person name="Agravi P."/>
            <person name="Goodspeed R."/>
            <person name="Gross S."/>
            <person name="Mandapat C."/>
            <person name="Jackson L."/>
            <person name="Mathew T."/>
            <person name="Pu L."/>
            <person name="Thornton R."/>
            <person name="Saada N."/>
            <person name="Wilczek-Boney K.B."/>
            <person name="Lee S."/>
            <person name="Kovar C."/>
            <person name="Wu Y."/>
            <person name="Scherer S.E."/>
            <person name="Worley K.C."/>
            <person name="Muzny D.M."/>
            <person name="Gibbs R."/>
        </authorList>
    </citation>
    <scope>NUCLEOTIDE SEQUENCE</scope>
    <source>
        <strain evidence="2">Brora</strain>
    </source>
</reference>
<evidence type="ECO:0000313" key="2">
    <source>
        <dbReference type="Proteomes" id="UP000014500"/>
    </source>
</evidence>
<dbReference type="AlphaFoldDB" id="T1IUV3"/>
<sequence length="73" mass="8532">MQMLLQCSECHLNVGNVYVKPSRTGNSADETPLWLGRYWLDPTRSIPTNRNLPLWMGHLCRQDKRHLVQSRLV</sequence>